<dbReference type="GO" id="GO:0008093">
    <property type="term" value="F:cytoskeletal anchor activity"/>
    <property type="evidence" value="ECO:0007669"/>
    <property type="project" value="InterPro"/>
</dbReference>
<sequence length="798" mass="89877">MLEEGDVAGGGSDRALRAELERLSLELQEANEEKLQAARYGLAVLEESATLRSRHSQLEEEHEVLRREVQQLREALADSMSSHKRAAADGESREESLLEETANKEAAMALRMEELKAELQQSHVTLTNVHAENDRLGALSSQLKKECEHLEEEKDHLCSEMKEYKLREVRLLQDSSELEEENILLQKQVSMLRENQVEFEALKLELVQKQENQNMLRAQLEEAARLKEITERQLDEALEALKEEREQKNSLRREISNLAFQHCSVSSTLELHLDQLGDIGEQEDQDSGYNNGQGSVGPVCHGPHLAPAPGLVSDLLSELHHSESRDLKQQMLQAERENSALSSTVQDLQRQLTLSQEAFTEQQGRMEALAQSLEVLQKGVGQEAVLSVEVPQLREELREARALHEALEGRYRNEKERWRGEALELAEKIRRCIRASRLDQQRILELETEIGATRKVAMDSEGHLTVAREELLAFSEELANLYHHVCVCNNLTPNRVTLDYYREGVRQRRPQRHGPLGKTHPVDPSAGTGDSSASCPGSPTLDVFDPSNVRSLVALIRRQMRHLQATIELCQQRGTLTSPWSHVSFDMERDAGGLLEEILKLKSMLSTKREQIATLRTVLKANKQTAEVALANLKTKYEAEKSLVSETMLKLRNELKALKEDAATFSSLRVMFTSRCDQYVTQLDTMQKQLAAAEDEKKTLNSLLRMAIQQKLALTQRLEDLETPHNSLSNSGSPRRSRDKLRTLKSGRASRSPCRSPGQPPRNSPLSSPARTASAPPIGPCCTGHTRTLSRCLQSSPR</sequence>
<feature type="compositionally biased region" description="Polar residues" evidence="4">
    <location>
        <begin position="724"/>
        <end position="734"/>
    </location>
</feature>
<dbReference type="PANTHER" id="PTHR31233:SF12">
    <property type="entry name" value="BICAUDAL D HOMOLOG 2-LIKE"/>
    <property type="match status" value="1"/>
</dbReference>
<dbReference type="GO" id="GO:0005829">
    <property type="term" value="C:cytosol"/>
    <property type="evidence" value="ECO:0007669"/>
    <property type="project" value="TreeGrafter"/>
</dbReference>
<dbReference type="Pfam" id="PF09730">
    <property type="entry name" value="BicD"/>
    <property type="match status" value="2"/>
</dbReference>
<dbReference type="Ensembl" id="ENSPKIT00000005192.1">
    <property type="protein sequence ID" value="ENSPKIP00000024485.1"/>
    <property type="gene ID" value="ENSPKIG00000007723.1"/>
</dbReference>
<feature type="coiled-coil region" evidence="3">
    <location>
        <begin position="641"/>
        <end position="710"/>
    </location>
</feature>
<evidence type="ECO:0000313" key="6">
    <source>
        <dbReference type="Proteomes" id="UP000261540"/>
    </source>
</evidence>
<feature type="compositionally biased region" description="Basic residues" evidence="4">
    <location>
        <begin position="735"/>
        <end position="745"/>
    </location>
</feature>
<dbReference type="RefSeq" id="XP_072571324.1">
    <property type="nucleotide sequence ID" value="XM_072715223.1"/>
</dbReference>
<evidence type="ECO:0000256" key="1">
    <source>
        <dbReference type="ARBA" id="ARBA00010061"/>
    </source>
</evidence>
<dbReference type="GO" id="GO:0070507">
    <property type="term" value="P:regulation of microtubule cytoskeleton organization"/>
    <property type="evidence" value="ECO:0007669"/>
    <property type="project" value="TreeGrafter"/>
</dbReference>
<comment type="similarity">
    <text evidence="1">Belongs to the BicD family.</text>
</comment>
<protein>
    <submittedName>
        <fullName evidence="5">Zgc:162200</fullName>
    </submittedName>
</protein>
<evidence type="ECO:0000313" key="5">
    <source>
        <dbReference type="Ensembl" id="ENSPKIP00000024485.1"/>
    </source>
</evidence>
<evidence type="ECO:0000256" key="2">
    <source>
        <dbReference type="ARBA" id="ARBA00023054"/>
    </source>
</evidence>
<dbReference type="RefSeq" id="XP_072571325.1">
    <property type="nucleotide sequence ID" value="XM_072715224.1"/>
</dbReference>
<feature type="compositionally biased region" description="Polar residues" evidence="4">
    <location>
        <begin position="785"/>
        <end position="798"/>
    </location>
</feature>
<feature type="region of interest" description="Disordered" evidence="4">
    <location>
        <begin position="723"/>
        <end position="798"/>
    </location>
</feature>
<dbReference type="OrthoDB" id="10069295at2759"/>
<dbReference type="GO" id="GO:0005794">
    <property type="term" value="C:Golgi apparatus"/>
    <property type="evidence" value="ECO:0007669"/>
    <property type="project" value="TreeGrafter"/>
</dbReference>
<feature type="compositionally biased region" description="Polar residues" evidence="4">
    <location>
        <begin position="528"/>
        <end position="537"/>
    </location>
</feature>
<accession>A0A3B3S2X5</accession>
<feature type="region of interest" description="Disordered" evidence="4">
    <location>
        <begin position="280"/>
        <end position="304"/>
    </location>
</feature>
<dbReference type="STRING" id="1676925.ENSPKIP00000024485"/>
<dbReference type="KEGG" id="pki:111857074"/>
<feature type="coiled-coil region" evidence="3">
    <location>
        <begin position="390"/>
        <end position="417"/>
    </location>
</feature>
<dbReference type="GO" id="GO:0034452">
    <property type="term" value="F:dynactin binding"/>
    <property type="evidence" value="ECO:0007669"/>
    <property type="project" value="TreeGrafter"/>
</dbReference>
<dbReference type="GO" id="GO:0070840">
    <property type="term" value="F:dynein complex binding"/>
    <property type="evidence" value="ECO:0007669"/>
    <property type="project" value="InterPro"/>
</dbReference>
<dbReference type="AlphaFoldDB" id="A0A3B3S2X5"/>
<evidence type="ECO:0000256" key="4">
    <source>
        <dbReference type="SAM" id="MobiDB-lite"/>
    </source>
</evidence>
<feature type="region of interest" description="Disordered" evidence="4">
    <location>
        <begin position="507"/>
        <end position="540"/>
    </location>
</feature>
<reference evidence="5" key="1">
    <citation type="submission" date="2025-05" db="UniProtKB">
        <authorList>
            <consortium name="Ensembl"/>
        </authorList>
    </citation>
    <scope>IDENTIFICATION</scope>
</reference>
<keyword evidence="6" id="KW-1185">Reference proteome</keyword>
<dbReference type="Gene3D" id="6.10.250.2470">
    <property type="match status" value="1"/>
</dbReference>
<dbReference type="GeneTree" id="ENSGT00940000154471"/>
<dbReference type="RefSeq" id="XP_072571326.1">
    <property type="nucleotide sequence ID" value="XM_072715225.1"/>
</dbReference>
<name>A0A3B3S2X5_9TELE</name>
<dbReference type="PANTHER" id="PTHR31233">
    <property type="entry name" value="BICAUDAL D FAMILY MEMBER"/>
    <property type="match status" value="1"/>
</dbReference>
<dbReference type="GO" id="GO:0072393">
    <property type="term" value="P:microtubule anchoring at microtubule organizing center"/>
    <property type="evidence" value="ECO:0007669"/>
    <property type="project" value="TreeGrafter"/>
</dbReference>
<dbReference type="Proteomes" id="UP000261540">
    <property type="component" value="Unplaced"/>
</dbReference>
<evidence type="ECO:0000256" key="3">
    <source>
        <dbReference type="SAM" id="Coils"/>
    </source>
</evidence>
<dbReference type="GeneID" id="111857074"/>
<dbReference type="InterPro" id="IPR018477">
    <property type="entry name" value="BICD"/>
</dbReference>
<organism evidence="5 6">
    <name type="scientific">Paramormyrops kingsleyae</name>
    <dbReference type="NCBI Taxonomy" id="1676925"/>
    <lineage>
        <taxon>Eukaryota</taxon>
        <taxon>Metazoa</taxon>
        <taxon>Chordata</taxon>
        <taxon>Craniata</taxon>
        <taxon>Vertebrata</taxon>
        <taxon>Euteleostomi</taxon>
        <taxon>Actinopterygii</taxon>
        <taxon>Neopterygii</taxon>
        <taxon>Teleostei</taxon>
        <taxon>Osteoglossocephala</taxon>
        <taxon>Osteoglossomorpha</taxon>
        <taxon>Osteoglossiformes</taxon>
        <taxon>Mormyridae</taxon>
        <taxon>Paramormyrops</taxon>
    </lineage>
</organism>
<proteinExistence type="inferred from homology"/>
<feature type="coiled-coil region" evidence="3">
    <location>
        <begin position="324"/>
        <end position="351"/>
    </location>
</feature>
<dbReference type="Ensembl" id="ENSPKIT00000005211.1">
    <property type="protein sequence ID" value="ENSPKIP00000024503.1"/>
    <property type="gene ID" value="ENSPKIG00000007723.1"/>
</dbReference>
<keyword evidence="2 3" id="KW-0175">Coiled coil</keyword>
<feature type="region of interest" description="Disordered" evidence="4">
    <location>
        <begin position="78"/>
        <end position="97"/>
    </location>
</feature>
<feature type="compositionally biased region" description="Basic and acidic residues" evidence="4">
    <location>
        <begin position="86"/>
        <end position="96"/>
    </location>
</feature>